<proteinExistence type="predicted"/>
<sequence length="547" mass="60570">MQALANTSNVASAGAFGTVRDAGKVKSRITGLLLERELLTHFVQQQSGAGQGREFLAKIGEWFTRSSIIRLEKSGMNFLVEQWVGSTGVNNEAAADTEEIYVSLGISYYVTRDWEIVRELNCVGIAVDVFDDFMTYLSVQPPEDLDRSKSKQDTQQELSSIFEDLLDASSRQNLTAAICLTSLVLEKNDNGLASRFVSPANAVRTITSYIDQSNEMLGLPMTAREVPAYAADWTRDFGSPSGILKQFFDKSAFLKSNARLDEFEHTILAIGEFPDIESSKISLCLFDLKPSRSSIQDRSFEIIDRYSLRFKPVLDHLETIDSLPFTVLSLEDGALHSPRLLEPPKHLGRGFRFDSASNARAIEIPSLSSTVHAIPTTALSILLTRWINQVRAQGLTTQILHTLPGMQTVVSSNTPQPTAIAPFVTSSSAGVDGHPIIHHHQPTDIVVYESIVCMPHYLGWSFEELRLADYEVGVRRADTVPTARLLEANHLEGTAAVPYAAFEESFRNPVELPGAQGIGAVPYYRQYSYEELRVADYAQGRRWVVGS</sequence>
<accession>A0A6A6HGL8</accession>
<protein>
    <submittedName>
        <fullName evidence="1">Uncharacterized protein</fullName>
    </submittedName>
</protein>
<evidence type="ECO:0000313" key="2">
    <source>
        <dbReference type="Proteomes" id="UP000800092"/>
    </source>
</evidence>
<evidence type="ECO:0000313" key="1">
    <source>
        <dbReference type="EMBL" id="KAF2236988.1"/>
    </source>
</evidence>
<dbReference type="Proteomes" id="UP000800092">
    <property type="component" value="Unassembled WGS sequence"/>
</dbReference>
<dbReference type="Gene3D" id="1.10.10.2360">
    <property type="match status" value="1"/>
</dbReference>
<keyword evidence="2" id="KW-1185">Reference proteome</keyword>
<reference evidence="1" key="1">
    <citation type="journal article" date="2020" name="Stud. Mycol.">
        <title>101 Dothideomycetes genomes: a test case for predicting lifestyles and emergence of pathogens.</title>
        <authorList>
            <person name="Haridas S."/>
            <person name="Albert R."/>
            <person name="Binder M."/>
            <person name="Bloem J."/>
            <person name="Labutti K."/>
            <person name="Salamov A."/>
            <person name="Andreopoulos B."/>
            <person name="Baker S."/>
            <person name="Barry K."/>
            <person name="Bills G."/>
            <person name="Bluhm B."/>
            <person name="Cannon C."/>
            <person name="Castanera R."/>
            <person name="Culley D."/>
            <person name="Daum C."/>
            <person name="Ezra D."/>
            <person name="Gonzalez J."/>
            <person name="Henrissat B."/>
            <person name="Kuo A."/>
            <person name="Liang C."/>
            <person name="Lipzen A."/>
            <person name="Lutzoni F."/>
            <person name="Magnuson J."/>
            <person name="Mondo S."/>
            <person name="Nolan M."/>
            <person name="Ohm R."/>
            <person name="Pangilinan J."/>
            <person name="Park H.-J."/>
            <person name="Ramirez L."/>
            <person name="Alfaro M."/>
            <person name="Sun H."/>
            <person name="Tritt A."/>
            <person name="Yoshinaga Y."/>
            <person name="Zwiers L.-H."/>
            <person name="Turgeon B."/>
            <person name="Goodwin S."/>
            <person name="Spatafora J."/>
            <person name="Crous P."/>
            <person name="Grigoriev I."/>
        </authorList>
    </citation>
    <scope>NUCLEOTIDE SEQUENCE</scope>
    <source>
        <strain evidence="1">Tuck. ex Michener</strain>
    </source>
</reference>
<dbReference type="AlphaFoldDB" id="A0A6A6HGL8"/>
<gene>
    <name evidence="1" type="ORF">EV356DRAFT_574531</name>
</gene>
<name>A0A6A6HGL8_VIRVR</name>
<organism evidence="1 2">
    <name type="scientific">Viridothelium virens</name>
    <name type="common">Speckled blister lichen</name>
    <name type="synonym">Trypethelium virens</name>
    <dbReference type="NCBI Taxonomy" id="1048519"/>
    <lineage>
        <taxon>Eukaryota</taxon>
        <taxon>Fungi</taxon>
        <taxon>Dikarya</taxon>
        <taxon>Ascomycota</taxon>
        <taxon>Pezizomycotina</taxon>
        <taxon>Dothideomycetes</taxon>
        <taxon>Dothideomycetes incertae sedis</taxon>
        <taxon>Trypetheliales</taxon>
        <taxon>Trypetheliaceae</taxon>
        <taxon>Viridothelium</taxon>
    </lineage>
</organism>
<dbReference type="EMBL" id="ML991782">
    <property type="protein sequence ID" value="KAF2236988.1"/>
    <property type="molecule type" value="Genomic_DNA"/>
</dbReference>
<dbReference type="OrthoDB" id="3797628at2759"/>